<evidence type="ECO:0000313" key="2">
    <source>
        <dbReference type="Proteomes" id="UP000001542"/>
    </source>
</evidence>
<organism evidence="1 2">
    <name type="scientific">Trichomonas vaginalis (strain ATCC PRA-98 / G3)</name>
    <dbReference type="NCBI Taxonomy" id="412133"/>
    <lineage>
        <taxon>Eukaryota</taxon>
        <taxon>Metamonada</taxon>
        <taxon>Parabasalia</taxon>
        <taxon>Trichomonadida</taxon>
        <taxon>Trichomonadidae</taxon>
        <taxon>Trichomonas</taxon>
    </lineage>
</organism>
<sequence>MSNGNSGAISAANQATITRNNNDPAIIALQNQFRDIIKDLNTTRIGFIPDLAAKNQLFIESLTKVKQVEMLWAIFKLLNLFLESNNAELIYRTNNKQITGLKEPELGPKGLLTFYIDIDPENCKGLYPYTRLNCHPFELYLVYHPLGVVINHENCHACDALLHIDEILSGVNRNKEGQSEIIQQNFANYNKQYFIQRLQVFTKMITSEVKNLIPTISLMSLDPNEIKNYYDGSRFNEDVLKYLNPPDKMSPSQLKDLSKEIDHMKSIKNSKDFYSEIKSIASRFNKPDLLSKAKNVEKASAILDAFCAIYLAWNTFNFDDLKIVFPWTIKLDDHMKQILNRFDIDEYTFSEGHALSAYDKVFPNEALIYSFEEAKKFRFAFDGTPSEFQEYYHLILLGNGNIPIRFNHLGPINNQIHFFKAMTSKKHSDSFKKALSHWSYLFCEITVKSMIVVRKPSKLQLIWTAIKCRKVDIYIGTLYLSFCALAVIFGEDDQHF</sequence>
<keyword evidence="2" id="KW-1185">Reference proteome</keyword>
<dbReference type="VEuPathDB" id="TrichDB:TVAG_196780"/>
<reference evidence="1" key="1">
    <citation type="submission" date="2006-10" db="EMBL/GenBank/DDBJ databases">
        <authorList>
            <person name="Amadeo P."/>
            <person name="Zhao Q."/>
            <person name="Wortman J."/>
            <person name="Fraser-Liggett C."/>
            <person name="Carlton J."/>
        </authorList>
    </citation>
    <scope>NUCLEOTIDE SEQUENCE</scope>
    <source>
        <strain evidence="1">G3</strain>
    </source>
</reference>
<dbReference type="KEGG" id="tva:4755013"/>
<dbReference type="VEuPathDB" id="TrichDB:TVAGG3_0705460"/>
<dbReference type="InParanoid" id="A2FCZ6"/>
<dbReference type="EMBL" id="DS113724">
    <property type="protein sequence ID" value="EAX97234.1"/>
    <property type="molecule type" value="Genomic_DNA"/>
</dbReference>
<evidence type="ECO:0000313" key="1">
    <source>
        <dbReference type="EMBL" id="EAX97234.1"/>
    </source>
</evidence>
<protein>
    <submittedName>
        <fullName evidence="1">Uncharacterized protein</fullName>
    </submittedName>
</protein>
<accession>A2FCZ6</accession>
<proteinExistence type="predicted"/>
<dbReference type="RefSeq" id="XP_001310164.1">
    <property type="nucleotide sequence ID" value="XM_001310163.1"/>
</dbReference>
<name>A2FCZ6_TRIV3</name>
<dbReference type="Proteomes" id="UP000001542">
    <property type="component" value="Unassembled WGS sequence"/>
</dbReference>
<reference evidence="1" key="2">
    <citation type="journal article" date="2007" name="Science">
        <title>Draft genome sequence of the sexually transmitted pathogen Trichomonas vaginalis.</title>
        <authorList>
            <person name="Carlton J.M."/>
            <person name="Hirt R.P."/>
            <person name="Silva J.C."/>
            <person name="Delcher A.L."/>
            <person name="Schatz M."/>
            <person name="Zhao Q."/>
            <person name="Wortman J.R."/>
            <person name="Bidwell S.L."/>
            <person name="Alsmark U.C.M."/>
            <person name="Besteiro S."/>
            <person name="Sicheritz-Ponten T."/>
            <person name="Noel C.J."/>
            <person name="Dacks J.B."/>
            <person name="Foster P.G."/>
            <person name="Simillion C."/>
            <person name="Van de Peer Y."/>
            <person name="Miranda-Saavedra D."/>
            <person name="Barton G.J."/>
            <person name="Westrop G.D."/>
            <person name="Mueller S."/>
            <person name="Dessi D."/>
            <person name="Fiori P.L."/>
            <person name="Ren Q."/>
            <person name="Paulsen I."/>
            <person name="Zhang H."/>
            <person name="Bastida-Corcuera F.D."/>
            <person name="Simoes-Barbosa A."/>
            <person name="Brown M.T."/>
            <person name="Hayes R.D."/>
            <person name="Mukherjee M."/>
            <person name="Okumura C.Y."/>
            <person name="Schneider R."/>
            <person name="Smith A.J."/>
            <person name="Vanacova S."/>
            <person name="Villalvazo M."/>
            <person name="Haas B.J."/>
            <person name="Pertea M."/>
            <person name="Feldblyum T.V."/>
            <person name="Utterback T.R."/>
            <person name="Shu C.L."/>
            <person name="Osoegawa K."/>
            <person name="de Jong P.J."/>
            <person name="Hrdy I."/>
            <person name="Horvathova L."/>
            <person name="Zubacova Z."/>
            <person name="Dolezal P."/>
            <person name="Malik S.B."/>
            <person name="Logsdon J.M. Jr."/>
            <person name="Henze K."/>
            <person name="Gupta A."/>
            <person name="Wang C.C."/>
            <person name="Dunne R.L."/>
            <person name="Upcroft J.A."/>
            <person name="Upcroft P."/>
            <person name="White O."/>
            <person name="Salzberg S.L."/>
            <person name="Tang P."/>
            <person name="Chiu C.-H."/>
            <person name="Lee Y.-S."/>
            <person name="Embley T.M."/>
            <person name="Coombs G.H."/>
            <person name="Mottram J.C."/>
            <person name="Tachezy J."/>
            <person name="Fraser-Liggett C.M."/>
            <person name="Johnson P.J."/>
        </authorList>
    </citation>
    <scope>NUCLEOTIDE SEQUENCE [LARGE SCALE GENOMIC DNA]</scope>
    <source>
        <strain evidence="1">G3</strain>
    </source>
</reference>
<dbReference type="AlphaFoldDB" id="A2FCZ6"/>
<gene>
    <name evidence="1" type="ORF">TVAG_196780</name>
</gene>